<feature type="compositionally biased region" description="Polar residues" evidence="1">
    <location>
        <begin position="193"/>
        <end position="210"/>
    </location>
</feature>
<dbReference type="STRING" id="1227493.C483_04829"/>
<evidence type="ECO:0000313" key="2">
    <source>
        <dbReference type="EMBL" id="ELY93975.1"/>
    </source>
</evidence>
<feature type="region of interest" description="Disordered" evidence="1">
    <location>
        <begin position="32"/>
        <end position="66"/>
    </location>
</feature>
<dbReference type="PATRIC" id="fig|1227493.4.peg.933"/>
<feature type="compositionally biased region" description="Low complexity" evidence="1">
    <location>
        <begin position="136"/>
        <end position="173"/>
    </location>
</feature>
<sequence length="269" mass="29527">MSKITFRADDDLVEELESLELSKSEAMRQALRSYLSHDDAGRQTADEARAERAAPSTPTEDPSLGTQLECMLEEFVCERVDKRLDERLDSQADESRDRRVGPVETTSDTGRRGESRMRRQPPARHPQDVNVSISLAGVAESVAGQSSAEQEQASSVQTRETTQTNSPQPNTQSDSGQAGPTDHAAVGQDRSPTRTTEQPQTNTQPASTESHTCDQCGEAVDADHVHCPNCGEKSSRRLFCECGDEYRSDWSFCPGCGRRTPAADVLEPR</sequence>
<reference evidence="2 3" key="1">
    <citation type="journal article" date="2014" name="PLoS Genet.">
        <title>Phylogenetically driven sequencing of extremely halophilic archaea reveals strategies for static and dynamic osmo-response.</title>
        <authorList>
            <person name="Becker E.A."/>
            <person name="Seitzer P.M."/>
            <person name="Tritt A."/>
            <person name="Larsen D."/>
            <person name="Krusor M."/>
            <person name="Yao A.I."/>
            <person name="Wu D."/>
            <person name="Madern D."/>
            <person name="Eisen J.A."/>
            <person name="Darling A.E."/>
            <person name="Facciotti M.T."/>
        </authorList>
    </citation>
    <scope>NUCLEOTIDE SEQUENCE [LARGE SCALE GENOMIC DNA]</scope>
    <source>
        <strain evidence="2 3">JCM 10989</strain>
    </source>
</reference>
<keyword evidence="3" id="KW-1185">Reference proteome</keyword>
<feature type="compositionally biased region" description="Polar residues" evidence="1">
    <location>
        <begin position="56"/>
        <end position="66"/>
    </location>
</feature>
<feature type="compositionally biased region" description="Basic and acidic residues" evidence="1">
    <location>
        <begin position="85"/>
        <end position="101"/>
    </location>
</feature>
<comment type="caution">
    <text evidence="2">The sequence shown here is derived from an EMBL/GenBank/DDBJ whole genome shotgun (WGS) entry which is preliminary data.</text>
</comment>
<organism evidence="2 3">
    <name type="scientific">Natrialba hulunbeirensis JCM 10989</name>
    <dbReference type="NCBI Taxonomy" id="1227493"/>
    <lineage>
        <taxon>Archaea</taxon>
        <taxon>Methanobacteriati</taxon>
        <taxon>Methanobacteriota</taxon>
        <taxon>Stenosarchaea group</taxon>
        <taxon>Halobacteria</taxon>
        <taxon>Halobacteriales</taxon>
        <taxon>Natrialbaceae</taxon>
        <taxon>Natrialba</taxon>
    </lineage>
</organism>
<name>M0A5F5_9EURY</name>
<evidence type="ECO:0000313" key="3">
    <source>
        <dbReference type="Proteomes" id="UP000011519"/>
    </source>
</evidence>
<feature type="region of interest" description="Disordered" evidence="1">
    <location>
        <begin position="85"/>
        <end position="212"/>
    </location>
</feature>
<proteinExistence type="predicted"/>
<dbReference type="EMBL" id="AOIM01000013">
    <property type="protein sequence ID" value="ELY93975.1"/>
    <property type="molecule type" value="Genomic_DNA"/>
</dbReference>
<accession>M0A5F5</accession>
<gene>
    <name evidence="2" type="ORF">C483_04829</name>
</gene>
<dbReference type="AlphaFoldDB" id="M0A5F5"/>
<feature type="compositionally biased region" description="Basic and acidic residues" evidence="1">
    <location>
        <begin position="35"/>
        <end position="52"/>
    </location>
</feature>
<protein>
    <submittedName>
        <fullName evidence="2">CopG family transcriptional regulator</fullName>
    </submittedName>
</protein>
<dbReference type="RefSeq" id="WP_006652211.1">
    <property type="nucleotide sequence ID" value="NZ_AOIM01000013.1"/>
</dbReference>
<dbReference type="Proteomes" id="UP000011519">
    <property type="component" value="Unassembled WGS sequence"/>
</dbReference>
<evidence type="ECO:0000256" key="1">
    <source>
        <dbReference type="SAM" id="MobiDB-lite"/>
    </source>
</evidence>
<dbReference type="OrthoDB" id="11143at2157"/>